<dbReference type="SUPFAM" id="SSF53474">
    <property type="entry name" value="alpha/beta-Hydrolases"/>
    <property type="match status" value="1"/>
</dbReference>
<dbReference type="InterPro" id="IPR050266">
    <property type="entry name" value="AB_hydrolase_sf"/>
</dbReference>
<name>A0A1B1KEC3_RHOOP</name>
<proteinExistence type="predicted"/>
<dbReference type="EMBL" id="CP009111">
    <property type="protein sequence ID" value="ANS30938.1"/>
    <property type="molecule type" value="Genomic_DNA"/>
</dbReference>
<dbReference type="Gene3D" id="3.40.50.1820">
    <property type="entry name" value="alpha/beta hydrolase"/>
    <property type="match status" value="1"/>
</dbReference>
<dbReference type="PATRIC" id="fig|37919.13.peg.6594"/>
<dbReference type="PRINTS" id="PR00412">
    <property type="entry name" value="EPOXHYDRLASE"/>
</dbReference>
<dbReference type="InterPro" id="IPR000639">
    <property type="entry name" value="Epox_hydrolase-like"/>
</dbReference>
<keyword evidence="2" id="KW-0378">Hydrolase</keyword>
<dbReference type="GO" id="GO:0016020">
    <property type="term" value="C:membrane"/>
    <property type="evidence" value="ECO:0007669"/>
    <property type="project" value="TreeGrafter"/>
</dbReference>
<dbReference type="PANTHER" id="PTHR43798:SF33">
    <property type="entry name" value="HYDROLASE, PUTATIVE (AFU_ORTHOLOGUE AFUA_2G14860)-RELATED"/>
    <property type="match status" value="1"/>
</dbReference>
<dbReference type="EC" id="3.8.1.5" evidence="2"/>
<organism evidence="2 3">
    <name type="scientific">Rhodococcus opacus</name>
    <name type="common">Nocardia opaca</name>
    <dbReference type="NCBI Taxonomy" id="37919"/>
    <lineage>
        <taxon>Bacteria</taxon>
        <taxon>Bacillati</taxon>
        <taxon>Actinomycetota</taxon>
        <taxon>Actinomycetes</taxon>
        <taxon>Mycobacteriales</taxon>
        <taxon>Nocardiaceae</taxon>
        <taxon>Rhodococcus</taxon>
    </lineage>
</organism>
<dbReference type="Pfam" id="PF00561">
    <property type="entry name" value="Abhydrolase_1"/>
    <property type="match status" value="1"/>
</dbReference>
<dbReference type="RefSeq" id="WP_065493298.1">
    <property type="nucleotide sequence ID" value="NZ_CP009111.1"/>
</dbReference>
<evidence type="ECO:0000313" key="3">
    <source>
        <dbReference type="Proteomes" id="UP000186108"/>
    </source>
</evidence>
<dbReference type="InterPro" id="IPR029058">
    <property type="entry name" value="AB_hydrolase_fold"/>
</dbReference>
<dbReference type="AlphaFoldDB" id="A0A1B1KEC3"/>
<accession>A0A1B1KEC3</accession>
<evidence type="ECO:0000259" key="1">
    <source>
        <dbReference type="Pfam" id="PF00561"/>
    </source>
</evidence>
<dbReference type="InterPro" id="IPR000073">
    <property type="entry name" value="AB_hydrolase_1"/>
</dbReference>
<feature type="domain" description="AB hydrolase-1" evidence="1">
    <location>
        <begin position="37"/>
        <end position="271"/>
    </location>
</feature>
<gene>
    <name evidence="2" type="ORF">R1CP_31555</name>
</gene>
<protein>
    <submittedName>
        <fullName evidence="2">Haloalkane dehalogenase</fullName>
        <ecNumber evidence="2">3.8.1.5</ecNumber>
    </submittedName>
</protein>
<dbReference type="GO" id="GO:0018786">
    <property type="term" value="F:haloalkane dehalogenase activity"/>
    <property type="evidence" value="ECO:0007669"/>
    <property type="project" value="UniProtKB-EC"/>
</dbReference>
<reference evidence="2 3" key="1">
    <citation type="submission" date="2014-07" db="EMBL/GenBank/DDBJ databases">
        <authorList>
            <person name="Zhang J.E."/>
            <person name="Yang H."/>
            <person name="Guo J."/>
            <person name="Deng Z."/>
            <person name="Luo H."/>
            <person name="Luo M."/>
            <person name="Zhao B."/>
        </authorList>
    </citation>
    <scope>NUCLEOTIDE SEQUENCE [LARGE SCALE GENOMIC DNA]</scope>
    <source>
        <strain evidence="2 3">1CP</strain>
    </source>
</reference>
<sequence length="289" mass="31825">MTRQQIANTADTDRWRLPDRLTVDGATVAAGVFGDGPPVVLVHGTPSSSYLWRAVIPRLAEQNTVYVWDLPGYGDSPPVPGEPVAIRTHARVLARLVEHWGLERPVLVGHDIGAATVLRAHLVEGVPVRRIALLDAAVLAPWVTPVAQHMQRHLDVYRTMPTHIFQRITEAHLDTATRRRLPSSVAEAYLGPFAGPSGQQRYLDQVQYFDERDTLEVVDKLGTVKVPVQILWGADDEWLDRSFADDLAGRIPGARATLVPGAGHFLTEDEPVLVAQALAEFLTKSEPFV</sequence>
<dbReference type="PANTHER" id="PTHR43798">
    <property type="entry name" value="MONOACYLGLYCEROL LIPASE"/>
    <property type="match status" value="1"/>
</dbReference>
<dbReference type="Proteomes" id="UP000186108">
    <property type="component" value="Chromosome"/>
</dbReference>
<evidence type="ECO:0000313" key="2">
    <source>
        <dbReference type="EMBL" id="ANS30938.1"/>
    </source>
</evidence>